<proteinExistence type="predicted"/>
<sequence>MPVVVPDLFVAAKTVTLQQRKVPQKPVVLLPPLRVTATPTTTFGDYAKTQKVTGLRLPLVGAPMCLAWSALG</sequence>
<evidence type="ECO:0000313" key="1">
    <source>
        <dbReference type="EMBL" id="KAF4711532.1"/>
    </source>
</evidence>
<dbReference type="EMBL" id="JABANO010030652">
    <property type="protein sequence ID" value="KAF4711532.1"/>
    <property type="molecule type" value="Genomic_DNA"/>
</dbReference>
<protein>
    <submittedName>
        <fullName evidence="2">Uncharacterized protein</fullName>
    </submittedName>
</protein>
<evidence type="ECO:0000313" key="3">
    <source>
        <dbReference type="Proteomes" id="UP000553632"/>
    </source>
</evidence>
<keyword evidence="3" id="KW-1185">Reference proteome</keyword>
<evidence type="ECO:0000313" key="4">
    <source>
        <dbReference type="Proteomes" id="UP000574390"/>
    </source>
</evidence>
<dbReference type="AlphaFoldDB" id="A0A7J6RRI6"/>
<dbReference type="Proteomes" id="UP000574390">
    <property type="component" value="Unassembled WGS sequence"/>
</dbReference>
<organism evidence="2 4">
    <name type="scientific">Perkinsus olseni</name>
    <name type="common">Perkinsus atlanticus</name>
    <dbReference type="NCBI Taxonomy" id="32597"/>
    <lineage>
        <taxon>Eukaryota</taxon>
        <taxon>Sar</taxon>
        <taxon>Alveolata</taxon>
        <taxon>Perkinsozoa</taxon>
        <taxon>Perkinsea</taxon>
        <taxon>Perkinsida</taxon>
        <taxon>Perkinsidae</taxon>
        <taxon>Perkinsus</taxon>
    </lineage>
</organism>
<dbReference type="Proteomes" id="UP000553632">
    <property type="component" value="Unassembled WGS sequence"/>
</dbReference>
<gene>
    <name evidence="2" type="ORF">FOZ62_009699</name>
    <name evidence="1" type="ORF">FOZ63_004588</name>
</gene>
<reference evidence="3 4" key="1">
    <citation type="submission" date="2020-04" db="EMBL/GenBank/DDBJ databases">
        <title>Perkinsus olseni comparative genomics.</title>
        <authorList>
            <person name="Bogema D.R."/>
        </authorList>
    </citation>
    <scope>NUCLEOTIDE SEQUENCE [LARGE SCALE GENOMIC DNA]</scope>
    <source>
        <strain evidence="2">ATCC PRA-205</strain>
        <strain evidence="1 3">ATCC PRA-207</strain>
    </source>
</reference>
<comment type="caution">
    <text evidence="2">The sequence shown here is derived from an EMBL/GenBank/DDBJ whole genome shotgun (WGS) entry which is preliminary data.</text>
</comment>
<name>A0A7J6RRI6_PEROL</name>
<dbReference type="EMBL" id="JABANM010020112">
    <property type="protein sequence ID" value="KAF4723379.1"/>
    <property type="molecule type" value="Genomic_DNA"/>
</dbReference>
<accession>A0A7J6RRI6</accession>
<evidence type="ECO:0000313" key="2">
    <source>
        <dbReference type="EMBL" id="KAF4723379.1"/>
    </source>
</evidence>